<organism evidence="1">
    <name type="scientific">Ophidiomyces ophidiicola</name>
    <dbReference type="NCBI Taxonomy" id="1387563"/>
    <lineage>
        <taxon>Eukaryota</taxon>
        <taxon>Fungi</taxon>
        <taxon>Dikarya</taxon>
        <taxon>Ascomycota</taxon>
        <taxon>Pezizomycotina</taxon>
        <taxon>Eurotiomycetes</taxon>
        <taxon>Eurotiomycetidae</taxon>
        <taxon>Onygenales</taxon>
        <taxon>Onygenaceae</taxon>
        <taxon>Ophidiomyces</taxon>
    </lineage>
</organism>
<gene>
    <name evidence="1" type="ORF">LOY88_001298</name>
</gene>
<dbReference type="EMBL" id="JALBCA010000013">
    <property type="protein sequence ID" value="KAI2391224.1"/>
    <property type="molecule type" value="Genomic_DNA"/>
</dbReference>
<accession>A0ACB8V2E1</accession>
<comment type="caution">
    <text evidence="1">The sequence shown here is derived from an EMBL/GenBank/DDBJ whole genome shotgun (WGS) entry which is preliminary data.</text>
</comment>
<name>A0ACB8V2E1_9EURO</name>
<sequence>MPQASQTFPPQNPVTSYFPPPRLGENSALPGNFQMYSASMNQLQNKGVIPQPAPSKLADDQEIATDIADVDVYDAMDIDSREEGELSSGETEPAIINAQSAPNLAPLEALGAQNQTLSAKADNSTTIHIASDTPATRQPVSEDKNISESHVPNAKSLNQMRVQAQGALLNLAPHNIRYKELVNEGVDPIILKSLYEGIGLKVSTEEFTRKNSHNERVGSDVSLVNEDSRKKSGLLSTPIGIGHSTMLLAKGEKNSAHPATSSITAGKPLERKDLIARMLAAKAGKSVTTQNLQQDTTSFDSAKENIPPPEAASNIVDSCQPLSEEARSKEKNKAQTELARQRIEQLKKNGLLKSQSQSASASVSGSPSGPSSTTTSNIPEPMPSPQDVRPLQPLPMKHPLPEKPPDPAVTEPTSTRIPGLFMTNVESADQKTSQSQNDRSVSTLEVSSSIVRLPRKRPRASDFTDDVVEEPPQKQIEQDHRNSGSGHKVIIDISDEESIYGPDAEESSSSHNTSMGMSTASTISKPLAIRENAQFSDIPPRSIQSFRSPSSGTLPQAPIKGRDEGNIRSEILIMRQRIAELEKRRDAKRAAQAQSTTPVRSDQHPIMNLPPEQKVQTPQQLQRFNPADNSPANTSYSPALRRTVAENIPSSPIATPLNSPSARSWPSLEPKKAAELRQKFLRKKEIESGLPVLDAELSKSEAKLAHFREEEKKLLAEIAKGKAGKRRLVEELEELGVETDGLTLEELQLTRERLEAGLEEHEVIPGQTQGDPTIPGFTNVTQHPVSGSIPDSTLEYPLDQLVERPLSPDSSTYAKIQETSQEAINDATETLDCQDISITDRQGSVSSSRCSSAMDESMGSSEDEEKEEEAMTQDDFVPCAGTPTSGTSVSIDQATDSSQEQPVTENPSVIHSENGESDQASLSEHTTISDAYEPPEPMATIKSSSSATSTNSLTLPANANPPTLPLVENVKTLTLADKNVQPVENCKENDTKEPNIYFTPYISPLRLFKAYRYHPNFVKDISQGFRSLTYSHNIDPNRSLCTFEAAGGVCNDQSCSSQHFRDMTLSGALKELMFEDLFLPLMLLNVSIFGSSAPYLNCDDKILVEMGSLREGKTQAERDAYVTGLKQTINDMRRDKVKDFNTVATEIAAYRRRFLQDPSRILPL</sequence>
<proteinExistence type="predicted"/>
<protein>
    <submittedName>
        <fullName evidence="1">Uncharacterized protein</fullName>
    </submittedName>
</protein>
<evidence type="ECO:0000313" key="1">
    <source>
        <dbReference type="EMBL" id="KAI2391224.1"/>
    </source>
</evidence>
<reference evidence="1" key="1">
    <citation type="journal article" date="2022" name="bioRxiv">
        <title>Population genetic analysis of Ophidiomyces ophidiicola, the causative agent of snake fungal disease, indicates recent introductions to the USA.</title>
        <authorList>
            <person name="Ladner J.T."/>
            <person name="Palmer J.M."/>
            <person name="Ettinger C.L."/>
            <person name="Stajich J.E."/>
            <person name="Farrell T.M."/>
            <person name="Glorioso B.M."/>
            <person name="Lawson B."/>
            <person name="Price S.J."/>
            <person name="Stengle A.G."/>
            <person name="Grear D.A."/>
            <person name="Lorch J.M."/>
        </authorList>
    </citation>
    <scope>NUCLEOTIDE SEQUENCE</scope>
    <source>
        <strain evidence="1">NWHC 24266-5</strain>
    </source>
</reference>